<reference evidence="1" key="1">
    <citation type="submission" date="2025-09" db="UniProtKB">
        <authorList>
            <consortium name="EnsemblPlants"/>
        </authorList>
    </citation>
    <scope>IDENTIFICATION</scope>
</reference>
<evidence type="ECO:0000313" key="1">
    <source>
        <dbReference type="EnsemblPlants" id="AVESA.00010b.r2.UnG1412910.1.CDS"/>
    </source>
</evidence>
<keyword evidence="2" id="KW-1185">Reference proteome</keyword>
<proteinExistence type="predicted"/>
<evidence type="ECO:0000313" key="2">
    <source>
        <dbReference type="Proteomes" id="UP001732700"/>
    </source>
</evidence>
<dbReference type="EnsemblPlants" id="AVESA.00010b.r2.UnG1412910.1">
    <property type="protein sequence ID" value="AVESA.00010b.r2.UnG1412910.1.CDS"/>
    <property type="gene ID" value="AVESA.00010b.r2.UnG1412910"/>
</dbReference>
<accession>A0ACD6ANV7</accession>
<protein>
    <submittedName>
        <fullName evidence="1">Uncharacterized protein</fullName>
    </submittedName>
</protein>
<name>A0ACD6ANV7_AVESA</name>
<organism evidence="1 2">
    <name type="scientific">Avena sativa</name>
    <name type="common">Oat</name>
    <dbReference type="NCBI Taxonomy" id="4498"/>
    <lineage>
        <taxon>Eukaryota</taxon>
        <taxon>Viridiplantae</taxon>
        <taxon>Streptophyta</taxon>
        <taxon>Embryophyta</taxon>
        <taxon>Tracheophyta</taxon>
        <taxon>Spermatophyta</taxon>
        <taxon>Magnoliopsida</taxon>
        <taxon>Liliopsida</taxon>
        <taxon>Poales</taxon>
        <taxon>Poaceae</taxon>
        <taxon>BOP clade</taxon>
        <taxon>Pooideae</taxon>
        <taxon>Poodae</taxon>
        <taxon>Poeae</taxon>
        <taxon>Poeae Chloroplast Group 1 (Aveneae type)</taxon>
        <taxon>Aveninae</taxon>
        <taxon>Avena</taxon>
    </lineage>
</organism>
<sequence length="737" mass="84680">MAGVGKSSLVRNLYYDMMLQSNQFSEYIWVDVCHPFNLRGFSRSLILDFGSEKDPIQQCRQLLEHHRCLIVIDELNTKEEWDLIQSSLLCTYSTSVIIVITTEANIAAHCTKKKELMFNVQGLEDNAAFHLFEKEVSTKYELPSSWRFTQPWVEELIMKCGGLPRVIVEIANSLGTKSVGLDDSARSLSNNFMHDLETHQQFNNLRGLFSWMHSIILNPPDFLKPCIFYLSIFPPNRIIRRRRIVRRWIAEGYSKESVEINSNENAENFFSELVQMSIFQQVPGLDMTAFNDTRVSLYQVNGFIHEYMVSQQIMEENLVFQLGFRSIPTSQHRGRHLIIQEYWDRDRIVFEGIGLSRLRSLTVFGKWESFFISKSMKMLRVLDLEDASSLNYGDLENMVKTFHRLKFLSLRVHSEIHRLPSSLGDLRQLQTLDIRGTSIVTLPESFTKLHILQYIRAGSKLCSRRCRQGGVEVPGGIGILTALHTLGVVNVNASGGVAFLRELKRLTQLRKLGVYGINKNNCDEFFSSIKWHQYLESLSVQFDKGNQCRLDDISLTCWKLQSLKLYGLNDKLPKLERGRWQTGTSTELSELRKLDLEMTALNKDDIEFLAKQPRLSIMRLRVKQPSLQFYAELSGEEFPTYENVKILQITSSSSSLNVTFGSKTMGNLDLLKVDCSNGSTYEFSGLEHLPELKEVLVTIRSTLSSDEKETLKKKFESQLANHPKSPAVKLQERTILL</sequence>
<dbReference type="Proteomes" id="UP001732700">
    <property type="component" value="Unassembled WGS sequence"/>
</dbReference>